<reference evidence="2 3" key="1">
    <citation type="journal article" date="2018" name="Nat. Biotechnol.">
        <title>A standardized bacterial taxonomy based on genome phylogeny substantially revises the tree of life.</title>
        <authorList>
            <person name="Parks D.H."/>
            <person name="Chuvochina M."/>
            <person name="Waite D.W."/>
            <person name="Rinke C."/>
            <person name="Skarshewski A."/>
            <person name="Chaumeil P.A."/>
            <person name="Hugenholtz P."/>
        </authorList>
    </citation>
    <scope>NUCLEOTIDE SEQUENCE [LARGE SCALE GENOMIC DNA]</scope>
    <source>
        <strain evidence="2">UBA11728</strain>
    </source>
</reference>
<organism evidence="2 3">
    <name type="scientific">Lachnoclostridium phytofermentans</name>
    <dbReference type="NCBI Taxonomy" id="66219"/>
    <lineage>
        <taxon>Bacteria</taxon>
        <taxon>Bacillati</taxon>
        <taxon>Bacillota</taxon>
        <taxon>Clostridia</taxon>
        <taxon>Lachnospirales</taxon>
        <taxon>Lachnospiraceae</taxon>
    </lineage>
</organism>
<accession>A0A3D2XCE3</accession>
<dbReference type="SUPFAM" id="SSF88946">
    <property type="entry name" value="Sigma2 domain of RNA polymerase sigma factors"/>
    <property type="match status" value="1"/>
</dbReference>
<dbReference type="InterPro" id="IPR007627">
    <property type="entry name" value="RNA_pol_sigma70_r2"/>
</dbReference>
<proteinExistence type="predicted"/>
<dbReference type="AlphaFoldDB" id="A0A3D2XCE3"/>
<feature type="domain" description="RNA polymerase sigma-70 region 2" evidence="1">
    <location>
        <begin position="28"/>
        <end position="66"/>
    </location>
</feature>
<sequence>MESEDINRYISERRESMINTIDQIDAVIEKYSDMIIRIAYQNLKNQADAEDVAQEVFLKLMREEEFKDGGILCSCKRIDREGLSRTKSGR</sequence>
<dbReference type="InterPro" id="IPR013325">
    <property type="entry name" value="RNA_pol_sigma_r2"/>
</dbReference>
<evidence type="ECO:0000313" key="2">
    <source>
        <dbReference type="EMBL" id="HCL04008.1"/>
    </source>
</evidence>
<evidence type="ECO:0000259" key="1">
    <source>
        <dbReference type="Pfam" id="PF04542"/>
    </source>
</evidence>
<dbReference type="Pfam" id="PF04542">
    <property type="entry name" value="Sigma70_r2"/>
    <property type="match status" value="1"/>
</dbReference>
<evidence type="ECO:0000313" key="3">
    <source>
        <dbReference type="Proteomes" id="UP000262969"/>
    </source>
</evidence>
<gene>
    <name evidence="2" type="ORF">DHW61_16640</name>
</gene>
<dbReference type="Gene3D" id="1.10.1740.10">
    <property type="match status" value="1"/>
</dbReference>
<dbReference type="Proteomes" id="UP000262969">
    <property type="component" value="Unassembled WGS sequence"/>
</dbReference>
<protein>
    <recommendedName>
        <fullName evidence="1">RNA polymerase sigma-70 region 2 domain-containing protein</fullName>
    </recommendedName>
</protein>
<dbReference type="GO" id="GO:0006352">
    <property type="term" value="P:DNA-templated transcription initiation"/>
    <property type="evidence" value="ECO:0007669"/>
    <property type="project" value="InterPro"/>
</dbReference>
<name>A0A3D2XCE3_9FIRM</name>
<comment type="caution">
    <text evidence="2">The sequence shown here is derived from an EMBL/GenBank/DDBJ whole genome shotgun (WGS) entry which is preliminary data.</text>
</comment>
<dbReference type="EMBL" id="DPVV01000544">
    <property type="protein sequence ID" value="HCL04008.1"/>
    <property type="molecule type" value="Genomic_DNA"/>
</dbReference>
<dbReference type="GO" id="GO:0003700">
    <property type="term" value="F:DNA-binding transcription factor activity"/>
    <property type="evidence" value="ECO:0007669"/>
    <property type="project" value="InterPro"/>
</dbReference>